<dbReference type="GO" id="GO:0016682">
    <property type="term" value="F:oxidoreductase activity, acting on diphenols and related substances as donors, oxygen as acceptor"/>
    <property type="evidence" value="ECO:0007669"/>
    <property type="project" value="UniProtKB-UniRule"/>
</dbReference>
<dbReference type="AlphaFoldDB" id="A0A0H4KI11"/>
<proteinExistence type="inferred from homology"/>
<keyword evidence="5 9" id="KW-0812">Transmembrane</keyword>
<evidence type="ECO:0000256" key="4">
    <source>
        <dbReference type="ARBA" id="ARBA00022475"/>
    </source>
</evidence>
<evidence type="ECO:0000256" key="1">
    <source>
        <dbReference type="ARBA" id="ARBA00000725"/>
    </source>
</evidence>
<keyword evidence="8 9" id="KW-0472">Membrane</keyword>
<comment type="function">
    <text evidence="9">Catalyzes quinol oxidation with the concomitant reduction of oxygen to water.</text>
</comment>
<evidence type="ECO:0000256" key="2">
    <source>
        <dbReference type="ARBA" id="ARBA00004651"/>
    </source>
</evidence>
<dbReference type="OrthoDB" id="2361460at2"/>
<dbReference type="Proteomes" id="UP000036202">
    <property type="component" value="Chromosome"/>
</dbReference>
<keyword evidence="11" id="KW-1185">Reference proteome</keyword>
<keyword evidence="4 9" id="KW-1003">Cell membrane</keyword>
<evidence type="ECO:0000313" key="10">
    <source>
        <dbReference type="EMBL" id="AKO93742.1"/>
    </source>
</evidence>
<sequence>MEQKTEKHSHFPWSHVLGFLLSIALTFLAVWVGLYTNLSIQTIVALVFLLAFIQATIQLFMFMHISEGEHKLWQIGKMIASGLIAIIIVAGSVWVLTSMH</sequence>
<accession>A0A0H4KI11</accession>
<dbReference type="KEGG" id="beo:BEH_17685"/>
<dbReference type="GO" id="GO:0009319">
    <property type="term" value="C:cytochrome o ubiquinol oxidase complex"/>
    <property type="evidence" value="ECO:0007669"/>
    <property type="project" value="TreeGrafter"/>
</dbReference>
<name>A0A0H4KI11_9BACI</name>
<evidence type="ECO:0000256" key="6">
    <source>
        <dbReference type="ARBA" id="ARBA00022989"/>
    </source>
</evidence>
<dbReference type="EC" id="1.10.3.-" evidence="9"/>
<dbReference type="InterPro" id="IPR050968">
    <property type="entry name" value="Cytochrome_c_oxidase_bac_sub4"/>
</dbReference>
<keyword evidence="6 9" id="KW-1133">Transmembrane helix</keyword>
<dbReference type="GO" id="GO:0015078">
    <property type="term" value="F:proton transmembrane transporter activity"/>
    <property type="evidence" value="ECO:0007669"/>
    <property type="project" value="TreeGrafter"/>
</dbReference>
<evidence type="ECO:0000256" key="5">
    <source>
        <dbReference type="ARBA" id="ARBA00022692"/>
    </source>
</evidence>
<evidence type="ECO:0000256" key="9">
    <source>
        <dbReference type="RuleBase" id="RU367153"/>
    </source>
</evidence>
<evidence type="ECO:0000256" key="8">
    <source>
        <dbReference type="ARBA" id="ARBA00023136"/>
    </source>
</evidence>
<dbReference type="GO" id="GO:0009486">
    <property type="term" value="F:cytochrome bo3 ubiquinol oxidase activity"/>
    <property type="evidence" value="ECO:0007669"/>
    <property type="project" value="TreeGrafter"/>
</dbReference>
<gene>
    <name evidence="10" type="ORF">BEH_17685</name>
</gene>
<dbReference type="PANTHER" id="PTHR36835:SF1">
    <property type="entry name" value="CYTOCHROME BO(3) UBIQUINOL OXIDASE SUBUNIT 4"/>
    <property type="match status" value="1"/>
</dbReference>
<reference evidence="11" key="2">
    <citation type="submission" date="2015-06" db="EMBL/GenBank/DDBJ databases">
        <title>Genome Sequence of Bacillus endophyticus and Analysis of its Companion Mechanism in the Ketogulonigenium vulgare-Bacillus strain Consortium.</title>
        <authorList>
            <person name="Jia N."/>
            <person name="Du J."/>
            <person name="Ding M.-Z."/>
            <person name="Gao F."/>
            <person name="Yuan Y.-J."/>
        </authorList>
    </citation>
    <scope>NUCLEOTIDE SEQUENCE [LARGE SCALE GENOMIC DNA]</scope>
    <source>
        <strain evidence="11">Hbe603</strain>
    </source>
</reference>
<reference evidence="10 11" key="1">
    <citation type="journal article" date="2015" name="PLoS ONE">
        <title>Genome Sequence of Bacillus endophyticus and Analysis of Its Companion Mechanism in the Ketogulonigenium vulgare-Bacillus Strain Consortium.</title>
        <authorList>
            <person name="Jia N."/>
            <person name="Du J."/>
            <person name="Ding M.Z."/>
            <person name="Gao F."/>
            <person name="Yuan Y.J."/>
        </authorList>
    </citation>
    <scope>NUCLEOTIDE SEQUENCE [LARGE SCALE GENOMIC DNA]</scope>
    <source>
        <strain evidence="10 11">Hbe603</strain>
    </source>
</reference>
<dbReference type="Pfam" id="PF03626">
    <property type="entry name" value="COX4_pro"/>
    <property type="match status" value="1"/>
</dbReference>
<dbReference type="GO" id="GO:0019646">
    <property type="term" value="P:aerobic electron transport chain"/>
    <property type="evidence" value="ECO:0007669"/>
    <property type="project" value="TreeGrafter"/>
</dbReference>
<dbReference type="PANTHER" id="PTHR36835">
    <property type="entry name" value="CYTOCHROME BO(3) UBIQUINOL OXIDASE SUBUNIT 4"/>
    <property type="match status" value="1"/>
</dbReference>
<dbReference type="PATRIC" id="fig|135735.6.peg.3763"/>
<dbReference type="GO" id="GO:0005886">
    <property type="term" value="C:plasma membrane"/>
    <property type="evidence" value="ECO:0007669"/>
    <property type="project" value="UniProtKB-SubCell"/>
</dbReference>
<dbReference type="GO" id="GO:0042773">
    <property type="term" value="P:ATP synthesis coupled electron transport"/>
    <property type="evidence" value="ECO:0007669"/>
    <property type="project" value="UniProtKB-UniRule"/>
</dbReference>
<organism evidence="10 11">
    <name type="scientific">Priestia filamentosa</name>
    <dbReference type="NCBI Taxonomy" id="1402861"/>
    <lineage>
        <taxon>Bacteria</taxon>
        <taxon>Bacillati</taxon>
        <taxon>Bacillota</taxon>
        <taxon>Bacilli</taxon>
        <taxon>Bacillales</taxon>
        <taxon>Bacillaceae</taxon>
        <taxon>Priestia</taxon>
    </lineage>
</organism>
<evidence type="ECO:0000313" key="11">
    <source>
        <dbReference type="Proteomes" id="UP000036202"/>
    </source>
</evidence>
<dbReference type="RefSeq" id="WP_046217778.1">
    <property type="nucleotide sequence ID" value="NZ_CP011974.1"/>
</dbReference>
<evidence type="ECO:0000256" key="3">
    <source>
        <dbReference type="ARBA" id="ARBA00008079"/>
    </source>
</evidence>
<protein>
    <recommendedName>
        <fullName evidence="9">Quinol oxidase subunit 4</fullName>
        <ecNumber evidence="9">1.10.3.-</ecNumber>
    </recommendedName>
</protein>
<comment type="similarity">
    <text evidence="3 9">Belongs to the cytochrome c oxidase bacterial subunit 4 family.</text>
</comment>
<feature type="transmembrane region" description="Helical" evidence="9">
    <location>
        <begin position="75"/>
        <end position="96"/>
    </location>
</feature>
<feature type="transmembrane region" description="Helical" evidence="9">
    <location>
        <begin position="40"/>
        <end position="63"/>
    </location>
</feature>
<dbReference type="InterPro" id="IPR014250">
    <property type="entry name" value="QoxD"/>
</dbReference>
<evidence type="ECO:0000256" key="7">
    <source>
        <dbReference type="ARBA" id="ARBA00023002"/>
    </source>
</evidence>
<feature type="transmembrane region" description="Helical" evidence="9">
    <location>
        <begin position="12"/>
        <end position="34"/>
    </location>
</feature>
<keyword evidence="7 9" id="KW-0560">Oxidoreductase</keyword>
<comment type="catalytic activity">
    <reaction evidence="1 9">
        <text>2 a quinol + O2 = 2 a quinone + 2 H2O</text>
        <dbReference type="Rhea" id="RHEA:55376"/>
        <dbReference type="ChEBI" id="CHEBI:15377"/>
        <dbReference type="ChEBI" id="CHEBI:15379"/>
        <dbReference type="ChEBI" id="CHEBI:24646"/>
        <dbReference type="ChEBI" id="CHEBI:132124"/>
    </reaction>
</comment>
<dbReference type="GO" id="GO:0015990">
    <property type="term" value="P:electron transport coupled proton transport"/>
    <property type="evidence" value="ECO:0007669"/>
    <property type="project" value="TreeGrafter"/>
</dbReference>
<dbReference type="EMBL" id="CP011974">
    <property type="protein sequence ID" value="AKO93742.1"/>
    <property type="molecule type" value="Genomic_DNA"/>
</dbReference>
<dbReference type="NCBIfam" id="TIGR02901">
    <property type="entry name" value="QoxD"/>
    <property type="match status" value="1"/>
</dbReference>
<comment type="subcellular location">
    <subcellularLocation>
        <location evidence="2 9">Cell membrane</location>
        <topology evidence="2 9">Multi-pass membrane protein</topology>
    </subcellularLocation>
</comment>
<dbReference type="InterPro" id="IPR005171">
    <property type="entry name" value="Cyt_c_oxidase_su4_prok"/>
</dbReference>